<dbReference type="PROSITE" id="PS50082">
    <property type="entry name" value="WD_REPEATS_2"/>
    <property type="match status" value="2"/>
</dbReference>
<keyword evidence="6" id="KW-1185">Reference proteome</keyword>
<comment type="caution">
    <text evidence="5">The sequence shown here is derived from an EMBL/GenBank/DDBJ whole genome shotgun (WGS) entry which is preliminary data.</text>
</comment>
<dbReference type="InterPro" id="IPR001680">
    <property type="entry name" value="WD40_rpt"/>
</dbReference>
<dbReference type="InterPro" id="IPR044285">
    <property type="entry name" value="PWP1"/>
</dbReference>
<sequence>MAPEIEIWDLDVINPVEPVSKLGFHSEKKKHAHRNSGHRDAVLDLSWNPGFPHIMASGSVDKTAILWDLETHKDSTVIKNFAGNVESVAWHSQEGQTLLTASADSSVKVFDCRYEETFKSWSVEGEALIAKWDPCRPFLTTVGTSTGRLYGFDIRSADPLWSTEEHGKDVSGLAMAPTVQGLLISAHVDGIVKVWDVRSTTPTLVFTKEASIGQIHAFDLNPDAPYIGCVGGTKKSKNFKLMDFSKIKEIVEHFSTSA</sequence>
<keyword evidence="1" id="KW-0597">Phosphoprotein</keyword>
<dbReference type="InterPro" id="IPR036322">
    <property type="entry name" value="WD40_repeat_dom_sf"/>
</dbReference>
<dbReference type="EMBL" id="JBFDAA010000011">
    <property type="protein sequence ID" value="KAL1123830.1"/>
    <property type="molecule type" value="Genomic_DNA"/>
</dbReference>
<dbReference type="SUPFAM" id="SSF50978">
    <property type="entry name" value="WD40 repeat-like"/>
    <property type="match status" value="1"/>
</dbReference>
<dbReference type="InterPro" id="IPR019775">
    <property type="entry name" value="WD40_repeat_CS"/>
</dbReference>
<dbReference type="PRINTS" id="PR00320">
    <property type="entry name" value="GPROTEINBRPT"/>
</dbReference>
<keyword evidence="3" id="KW-0677">Repeat</keyword>
<evidence type="ECO:0000313" key="6">
    <source>
        <dbReference type="Proteomes" id="UP001558652"/>
    </source>
</evidence>
<name>A0ABD0Y908_9HEMI</name>
<proteinExistence type="predicted"/>
<evidence type="ECO:0000256" key="2">
    <source>
        <dbReference type="ARBA" id="ARBA00022574"/>
    </source>
</evidence>
<evidence type="ECO:0000256" key="1">
    <source>
        <dbReference type="ARBA" id="ARBA00022553"/>
    </source>
</evidence>
<organism evidence="5 6">
    <name type="scientific">Ranatra chinensis</name>
    <dbReference type="NCBI Taxonomy" id="642074"/>
    <lineage>
        <taxon>Eukaryota</taxon>
        <taxon>Metazoa</taxon>
        <taxon>Ecdysozoa</taxon>
        <taxon>Arthropoda</taxon>
        <taxon>Hexapoda</taxon>
        <taxon>Insecta</taxon>
        <taxon>Pterygota</taxon>
        <taxon>Neoptera</taxon>
        <taxon>Paraneoptera</taxon>
        <taxon>Hemiptera</taxon>
        <taxon>Heteroptera</taxon>
        <taxon>Panheteroptera</taxon>
        <taxon>Nepomorpha</taxon>
        <taxon>Nepidae</taxon>
        <taxon>Ranatrinae</taxon>
        <taxon>Ranatra</taxon>
    </lineage>
</organism>
<feature type="repeat" description="WD" evidence="4">
    <location>
        <begin position="35"/>
        <end position="77"/>
    </location>
</feature>
<dbReference type="Proteomes" id="UP001558652">
    <property type="component" value="Unassembled WGS sequence"/>
</dbReference>
<dbReference type="InterPro" id="IPR020472">
    <property type="entry name" value="WD40_PAC1"/>
</dbReference>
<dbReference type="PANTHER" id="PTHR14091:SF0">
    <property type="entry name" value="PERIODIC TRYPTOPHAN PROTEIN 1 HOMOLOG"/>
    <property type="match status" value="1"/>
</dbReference>
<evidence type="ECO:0000256" key="4">
    <source>
        <dbReference type="PROSITE-ProRule" id="PRU00221"/>
    </source>
</evidence>
<dbReference type="AlphaFoldDB" id="A0ABD0Y908"/>
<evidence type="ECO:0000256" key="3">
    <source>
        <dbReference type="ARBA" id="ARBA00022737"/>
    </source>
</evidence>
<dbReference type="InterPro" id="IPR015943">
    <property type="entry name" value="WD40/YVTN_repeat-like_dom_sf"/>
</dbReference>
<dbReference type="Gene3D" id="2.130.10.10">
    <property type="entry name" value="YVTN repeat-like/Quinoprotein amine dehydrogenase"/>
    <property type="match status" value="1"/>
</dbReference>
<reference evidence="5 6" key="1">
    <citation type="submission" date="2024-07" db="EMBL/GenBank/DDBJ databases">
        <title>Chromosome-level genome assembly of the water stick insect Ranatra chinensis (Heteroptera: Nepidae).</title>
        <authorList>
            <person name="Liu X."/>
        </authorList>
    </citation>
    <scope>NUCLEOTIDE SEQUENCE [LARGE SCALE GENOMIC DNA]</scope>
    <source>
        <strain evidence="5">Cailab_2021Rc</strain>
        <tissue evidence="5">Muscle</tissue>
    </source>
</reference>
<feature type="repeat" description="WD" evidence="4">
    <location>
        <begin position="163"/>
        <end position="205"/>
    </location>
</feature>
<evidence type="ECO:0000313" key="5">
    <source>
        <dbReference type="EMBL" id="KAL1123830.1"/>
    </source>
</evidence>
<accession>A0ABD0Y908</accession>
<gene>
    <name evidence="5" type="ORF">AAG570_001601</name>
</gene>
<dbReference type="PROSITE" id="PS00678">
    <property type="entry name" value="WD_REPEATS_1"/>
    <property type="match status" value="2"/>
</dbReference>
<dbReference type="Pfam" id="PF00400">
    <property type="entry name" value="WD40"/>
    <property type="match status" value="3"/>
</dbReference>
<dbReference type="PANTHER" id="PTHR14091">
    <property type="entry name" value="PERIODIC TRYPTOPHAN PROTEIN 1"/>
    <property type="match status" value="1"/>
</dbReference>
<dbReference type="SMART" id="SM00320">
    <property type="entry name" value="WD40"/>
    <property type="match status" value="4"/>
</dbReference>
<keyword evidence="2 4" id="KW-0853">WD repeat</keyword>
<dbReference type="PROSITE" id="PS50294">
    <property type="entry name" value="WD_REPEATS_REGION"/>
    <property type="match status" value="2"/>
</dbReference>
<protein>
    <submittedName>
        <fullName evidence="5">Uncharacterized protein</fullName>
    </submittedName>
</protein>